<protein>
    <submittedName>
        <fullName evidence="2">Uncharacterized protein</fullName>
    </submittedName>
</protein>
<dbReference type="Proteomes" id="UP001163046">
    <property type="component" value="Unassembled WGS sequence"/>
</dbReference>
<name>A0A9W9ZB43_9CNID</name>
<accession>A0A9W9ZB43</accession>
<keyword evidence="3" id="KW-1185">Reference proteome</keyword>
<reference evidence="2" key="1">
    <citation type="submission" date="2023-01" db="EMBL/GenBank/DDBJ databases">
        <title>Genome assembly of the deep-sea coral Lophelia pertusa.</title>
        <authorList>
            <person name="Herrera S."/>
            <person name="Cordes E."/>
        </authorList>
    </citation>
    <scope>NUCLEOTIDE SEQUENCE</scope>
    <source>
        <strain evidence="2">USNM1676648</strain>
        <tissue evidence="2">Polyp</tissue>
    </source>
</reference>
<dbReference type="AlphaFoldDB" id="A0A9W9ZB43"/>
<evidence type="ECO:0000313" key="3">
    <source>
        <dbReference type="Proteomes" id="UP001163046"/>
    </source>
</evidence>
<feature type="region of interest" description="Disordered" evidence="1">
    <location>
        <begin position="33"/>
        <end position="64"/>
    </location>
</feature>
<gene>
    <name evidence="2" type="ORF">OS493_032271</name>
</gene>
<dbReference type="EMBL" id="MU826389">
    <property type="protein sequence ID" value="KAJ7376809.1"/>
    <property type="molecule type" value="Genomic_DNA"/>
</dbReference>
<comment type="caution">
    <text evidence="2">The sequence shown here is derived from an EMBL/GenBank/DDBJ whole genome shotgun (WGS) entry which is preliminary data.</text>
</comment>
<feature type="compositionally biased region" description="Polar residues" evidence="1">
    <location>
        <begin position="99"/>
        <end position="138"/>
    </location>
</feature>
<feature type="region of interest" description="Disordered" evidence="1">
    <location>
        <begin position="84"/>
        <end position="146"/>
    </location>
</feature>
<sequence>MSKSISEMIHQINFSSQLSPVISTELVVPTSSHVESSSQLPQKRGSVVTSSYQHSRMSTSTSEVGHHIHFSSSLNAVMSTELVAPSSSHMKRRSLIPHQRSSTVSENQNLSPSLRSTVKASLDKSTLQTSSSAVSATPSRERRIHI</sequence>
<evidence type="ECO:0000313" key="2">
    <source>
        <dbReference type="EMBL" id="KAJ7376809.1"/>
    </source>
</evidence>
<proteinExistence type="predicted"/>
<evidence type="ECO:0000256" key="1">
    <source>
        <dbReference type="SAM" id="MobiDB-lite"/>
    </source>
</evidence>
<feature type="compositionally biased region" description="Polar residues" evidence="1">
    <location>
        <begin position="33"/>
        <end position="63"/>
    </location>
</feature>
<organism evidence="2 3">
    <name type="scientific">Desmophyllum pertusum</name>
    <dbReference type="NCBI Taxonomy" id="174260"/>
    <lineage>
        <taxon>Eukaryota</taxon>
        <taxon>Metazoa</taxon>
        <taxon>Cnidaria</taxon>
        <taxon>Anthozoa</taxon>
        <taxon>Hexacorallia</taxon>
        <taxon>Scleractinia</taxon>
        <taxon>Caryophylliina</taxon>
        <taxon>Caryophylliidae</taxon>
        <taxon>Desmophyllum</taxon>
    </lineage>
</organism>